<dbReference type="RefSeq" id="WP_064285745.1">
    <property type="nucleotide sequence ID" value="NZ_LXKA01000033.1"/>
</dbReference>
<dbReference type="InterPro" id="IPR050682">
    <property type="entry name" value="ModA/WtpA"/>
</dbReference>
<evidence type="ECO:0000313" key="3">
    <source>
        <dbReference type="EMBL" id="OAJ65424.1"/>
    </source>
</evidence>
<evidence type="ECO:0000256" key="1">
    <source>
        <dbReference type="ARBA" id="ARBA00009438"/>
    </source>
</evidence>
<dbReference type="Pfam" id="PF13531">
    <property type="entry name" value="SBP_bac_11"/>
    <property type="match status" value="1"/>
</dbReference>
<gene>
    <name evidence="3" type="ORF">A6V37_14335</name>
</gene>
<dbReference type="EMBL" id="LXKA01000033">
    <property type="protein sequence ID" value="OAJ65424.1"/>
    <property type="molecule type" value="Genomic_DNA"/>
</dbReference>
<organism evidence="3 4">
    <name type="scientific">Paraburkholderia ginsengiterrae</name>
    <dbReference type="NCBI Taxonomy" id="1462993"/>
    <lineage>
        <taxon>Bacteria</taxon>
        <taxon>Pseudomonadati</taxon>
        <taxon>Pseudomonadota</taxon>
        <taxon>Betaproteobacteria</taxon>
        <taxon>Burkholderiales</taxon>
        <taxon>Burkholderiaceae</taxon>
        <taxon>Paraburkholderia</taxon>
    </lineage>
</organism>
<dbReference type="Gene3D" id="3.40.190.10">
    <property type="entry name" value="Periplasmic binding protein-like II"/>
    <property type="match status" value="2"/>
</dbReference>
<sequence>MVRKLLSSLATSLVLAAGIVTATPAVAQDAPSGGDTVNVLYAGSLVNLMERSVGPAFEKATGQHFRGYAAGSNKIANEIKGKLRRGDVFISASPKVNNSLMGEANGDHVTWYVNFAESPLMIGYNPQSKFAAQFKSKRWDQVLQEPGIRLGRTDPKLDPKGAFTVEMMTKAAELYHQPDLIEKTLGAAENPEQVLPEETLVGRLQSGQLDAGFFYSTETADLKIPAIRPAPELQAKASYTLTILNDAPNRAGASSFVDFLLSAQGRALLKQHGVDVITPTVSGNVQAMPPSVQAVIDAAAH</sequence>
<dbReference type="CDD" id="cd13540">
    <property type="entry name" value="PBP2_ModA_WtpA"/>
    <property type="match status" value="1"/>
</dbReference>
<dbReference type="Proteomes" id="UP000078116">
    <property type="component" value="Unassembled WGS sequence"/>
</dbReference>
<proteinExistence type="inferred from homology"/>
<protein>
    <submittedName>
        <fullName evidence="3">ABC transporter substrate-binding protein</fullName>
    </submittedName>
</protein>
<reference evidence="3 4" key="1">
    <citation type="submission" date="2016-04" db="EMBL/GenBank/DDBJ databases">
        <title>Reclassification of Paraburkholderia panaciterrae (Farh et al. 2015) Dobritsa &amp; Samadpour 2016 as a later homotypic synonym of Paraburkholderia ginsengiterrae (Farh et al. 2015) Dobritsa &amp; Samadpour 2016.</title>
        <authorList>
            <person name="Dobritsa A.P."/>
            <person name="Kutumbaka K."/>
            <person name="Samadpour M."/>
        </authorList>
    </citation>
    <scope>NUCLEOTIDE SEQUENCE [LARGE SCALE GENOMIC DNA]</scope>
    <source>
        <strain evidence="3 4">DCY85</strain>
    </source>
</reference>
<evidence type="ECO:0000256" key="2">
    <source>
        <dbReference type="SAM" id="SignalP"/>
    </source>
</evidence>
<evidence type="ECO:0000313" key="4">
    <source>
        <dbReference type="Proteomes" id="UP000078116"/>
    </source>
</evidence>
<dbReference type="STRING" id="1462993.A6V36_22100"/>
<dbReference type="PANTHER" id="PTHR30632">
    <property type="entry name" value="MOLYBDATE-BINDING PERIPLASMIC PROTEIN"/>
    <property type="match status" value="1"/>
</dbReference>
<dbReference type="SUPFAM" id="SSF53850">
    <property type="entry name" value="Periplasmic binding protein-like II"/>
    <property type="match status" value="1"/>
</dbReference>
<comment type="similarity">
    <text evidence="1">Belongs to the bacterial solute-binding protein 1 family. WtpA subfamily.</text>
</comment>
<dbReference type="OrthoDB" id="9785015at2"/>
<feature type="chain" id="PRO_5008394000" evidence="2">
    <location>
        <begin position="28"/>
        <end position="301"/>
    </location>
</feature>
<dbReference type="GO" id="GO:0015689">
    <property type="term" value="P:molybdate ion transport"/>
    <property type="evidence" value="ECO:0007669"/>
    <property type="project" value="TreeGrafter"/>
</dbReference>
<dbReference type="AlphaFoldDB" id="A0A1A9NGZ3"/>
<name>A0A1A9NGZ3_9BURK</name>
<dbReference type="GO" id="GO:0030973">
    <property type="term" value="F:molybdate ion binding"/>
    <property type="evidence" value="ECO:0007669"/>
    <property type="project" value="TreeGrafter"/>
</dbReference>
<keyword evidence="2" id="KW-0732">Signal</keyword>
<feature type="signal peptide" evidence="2">
    <location>
        <begin position="1"/>
        <end position="27"/>
    </location>
</feature>
<dbReference type="PANTHER" id="PTHR30632:SF16">
    <property type="entry name" value="MOLYBDATE_TUNGSTATE-BINDING PROTEIN WTPA"/>
    <property type="match status" value="1"/>
</dbReference>
<comment type="caution">
    <text evidence="3">The sequence shown here is derived from an EMBL/GenBank/DDBJ whole genome shotgun (WGS) entry which is preliminary data.</text>
</comment>
<accession>A0A1A9NGZ3</accession>